<evidence type="ECO:0000313" key="3">
    <source>
        <dbReference type="Proteomes" id="UP000002051"/>
    </source>
</evidence>
<sequence>MGRVKLHYHGSGDGFGYGHLDTHRVWGRALKLLSTRVQTRVYAKLPIPTAIFFVVDTGVIPTDLSRRYSL</sequence>
<reference evidence="2" key="3">
    <citation type="submission" date="2015-04" db="UniProtKB">
        <authorList>
            <consortium name="EnsemblPlants"/>
        </authorList>
    </citation>
    <scope>IDENTIFICATION</scope>
    <source>
        <strain evidence="2">cv. Jemalong A17</strain>
    </source>
</reference>
<proteinExistence type="predicted"/>
<dbReference type="EnsemblPlants" id="KEH24243">
    <property type="protein sequence ID" value="KEH24243"/>
    <property type="gene ID" value="MTR_7g106300"/>
</dbReference>
<accession>A0A072U516</accession>
<name>A0A072U516_MEDTR</name>
<reference evidence="1 3" key="2">
    <citation type="journal article" date="2014" name="BMC Genomics">
        <title>An improved genome release (version Mt4.0) for the model legume Medicago truncatula.</title>
        <authorList>
            <person name="Tang H."/>
            <person name="Krishnakumar V."/>
            <person name="Bidwell S."/>
            <person name="Rosen B."/>
            <person name="Chan A."/>
            <person name="Zhou S."/>
            <person name="Gentzbittel L."/>
            <person name="Childs K.L."/>
            <person name="Yandell M."/>
            <person name="Gundlach H."/>
            <person name="Mayer K.F."/>
            <person name="Schwartz D.C."/>
            <person name="Town C.D."/>
        </authorList>
    </citation>
    <scope>GENOME REANNOTATION</scope>
    <source>
        <strain evidence="1">A17</strain>
        <strain evidence="2 3">cv. Jemalong A17</strain>
    </source>
</reference>
<keyword evidence="3" id="KW-1185">Reference proteome</keyword>
<evidence type="ECO:0000313" key="2">
    <source>
        <dbReference type="EnsemblPlants" id="KEH24243"/>
    </source>
</evidence>
<dbReference type="Proteomes" id="UP000002051">
    <property type="component" value="Unassembled WGS sequence"/>
</dbReference>
<organism evidence="1 3">
    <name type="scientific">Medicago truncatula</name>
    <name type="common">Barrel medic</name>
    <name type="synonym">Medicago tribuloides</name>
    <dbReference type="NCBI Taxonomy" id="3880"/>
    <lineage>
        <taxon>Eukaryota</taxon>
        <taxon>Viridiplantae</taxon>
        <taxon>Streptophyta</taxon>
        <taxon>Embryophyta</taxon>
        <taxon>Tracheophyta</taxon>
        <taxon>Spermatophyta</taxon>
        <taxon>Magnoliopsida</taxon>
        <taxon>eudicotyledons</taxon>
        <taxon>Gunneridae</taxon>
        <taxon>Pentapetalae</taxon>
        <taxon>rosids</taxon>
        <taxon>fabids</taxon>
        <taxon>Fabales</taxon>
        <taxon>Fabaceae</taxon>
        <taxon>Papilionoideae</taxon>
        <taxon>50 kb inversion clade</taxon>
        <taxon>NPAAA clade</taxon>
        <taxon>Hologalegina</taxon>
        <taxon>IRL clade</taxon>
        <taxon>Trifolieae</taxon>
        <taxon>Medicago</taxon>
    </lineage>
</organism>
<evidence type="ECO:0000313" key="1">
    <source>
        <dbReference type="EMBL" id="KEH24243.1"/>
    </source>
</evidence>
<protein>
    <submittedName>
        <fullName evidence="1 2">Uncharacterized protein</fullName>
    </submittedName>
</protein>
<dbReference type="EMBL" id="CM001223">
    <property type="protein sequence ID" value="KEH24243.1"/>
    <property type="molecule type" value="Genomic_DNA"/>
</dbReference>
<dbReference type="AlphaFoldDB" id="A0A072U516"/>
<dbReference type="HOGENOM" id="CLU_180326_0_0_1"/>
<reference evidence="1 3" key="1">
    <citation type="journal article" date="2011" name="Nature">
        <title>The Medicago genome provides insight into the evolution of rhizobial symbioses.</title>
        <authorList>
            <person name="Young N.D."/>
            <person name="Debelle F."/>
            <person name="Oldroyd G.E."/>
            <person name="Geurts R."/>
            <person name="Cannon S.B."/>
            <person name="Udvardi M.K."/>
            <person name="Benedito V.A."/>
            <person name="Mayer K.F."/>
            <person name="Gouzy J."/>
            <person name="Schoof H."/>
            <person name="Van de Peer Y."/>
            <person name="Proost S."/>
            <person name="Cook D.R."/>
            <person name="Meyers B.C."/>
            <person name="Spannagl M."/>
            <person name="Cheung F."/>
            <person name="De Mita S."/>
            <person name="Krishnakumar V."/>
            <person name="Gundlach H."/>
            <person name="Zhou S."/>
            <person name="Mudge J."/>
            <person name="Bharti A.K."/>
            <person name="Murray J.D."/>
            <person name="Naoumkina M.A."/>
            <person name="Rosen B."/>
            <person name="Silverstein K.A."/>
            <person name="Tang H."/>
            <person name="Rombauts S."/>
            <person name="Zhao P.X."/>
            <person name="Zhou P."/>
            <person name="Barbe V."/>
            <person name="Bardou P."/>
            <person name="Bechner M."/>
            <person name="Bellec A."/>
            <person name="Berger A."/>
            <person name="Berges H."/>
            <person name="Bidwell S."/>
            <person name="Bisseling T."/>
            <person name="Choisne N."/>
            <person name="Couloux A."/>
            <person name="Denny R."/>
            <person name="Deshpande S."/>
            <person name="Dai X."/>
            <person name="Doyle J.J."/>
            <person name="Dudez A.M."/>
            <person name="Farmer A.D."/>
            <person name="Fouteau S."/>
            <person name="Franken C."/>
            <person name="Gibelin C."/>
            <person name="Gish J."/>
            <person name="Goldstein S."/>
            <person name="Gonzalez A.J."/>
            <person name="Green P.J."/>
            <person name="Hallab A."/>
            <person name="Hartog M."/>
            <person name="Hua A."/>
            <person name="Humphray S.J."/>
            <person name="Jeong D.H."/>
            <person name="Jing Y."/>
            <person name="Jocker A."/>
            <person name="Kenton S.M."/>
            <person name="Kim D.J."/>
            <person name="Klee K."/>
            <person name="Lai H."/>
            <person name="Lang C."/>
            <person name="Lin S."/>
            <person name="Macmil S.L."/>
            <person name="Magdelenat G."/>
            <person name="Matthews L."/>
            <person name="McCorrison J."/>
            <person name="Monaghan E.L."/>
            <person name="Mun J.H."/>
            <person name="Najar F.Z."/>
            <person name="Nicholson C."/>
            <person name="Noirot C."/>
            <person name="O'Bleness M."/>
            <person name="Paule C.R."/>
            <person name="Poulain J."/>
            <person name="Prion F."/>
            <person name="Qin B."/>
            <person name="Qu C."/>
            <person name="Retzel E.F."/>
            <person name="Riddle C."/>
            <person name="Sallet E."/>
            <person name="Samain S."/>
            <person name="Samson N."/>
            <person name="Sanders I."/>
            <person name="Saurat O."/>
            <person name="Scarpelli C."/>
            <person name="Schiex T."/>
            <person name="Segurens B."/>
            <person name="Severin A.J."/>
            <person name="Sherrier D.J."/>
            <person name="Shi R."/>
            <person name="Sims S."/>
            <person name="Singer S.R."/>
            <person name="Sinharoy S."/>
            <person name="Sterck L."/>
            <person name="Viollet A."/>
            <person name="Wang B.B."/>
            <person name="Wang K."/>
            <person name="Wang M."/>
            <person name="Wang X."/>
            <person name="Warfsmann J."/>
            <person name="Weissenbach J."/>
            <person name="White D.D."/>
            <person name="White J.D."/>
            <person name="Wiley G.B."/>
            <person name="Wincker P."/>
            <person name="Xing Y."/>
            <person name="Yang L."/>
            <person name="Yao Z."/>
            <person name="Ying F."/>
            <person name="Zhai J."/>
            <person name="Zhou L."/>
            <person name="Zuber A."/>
            <person name="Denarie J."/>
            <person name="Dixon R.A."/>
            <person name="May G.D."/>
            <person name="Schwartz D.C."/>
            <person name="Rogers J."/>
            <person name="Quetier F."/>
            <person name="Town C.D."/>
            <person name="Roe B.A."/>
        </authorList>
    </citation>
    <scope>NUCLEOTIDE SEQUENCE [LARGE SCALE GENOMIC DNA]</scope>
    <source>
        <strain evidence="1">A17</strain>
        <strain evidence="2 3">cv. Jemalong A17</strain>
    </source>
</reference>
<gene>
    <name evidence="1" type="ordered locus">MTR_7g106300</name>
</gene>